<evidence type="ECO:0000313" key="10">
    <source>
        <dbReference type="Proteomes" id="UP000460272"/>
    </source>
</evidence>
<dbReference type="OrthoDB" id="9778910at2"/>
<keyword evidence="4 7" id="KW-0812">Transmembrane</keyword>
<evidence type="ECO:0000313" key="9">
    <source>
        <dbReference type="EMBL" id="TVZ00662.1"/>
    </source>
</evidence>
<accession>A0A6P2BNV5</accession>
<comment type="caution">
    <text evidence="9">The sequence shown here is derived from an EMBL/GenBank/DDBJ whole genome shotgun (WGS) entry which is preliminary data.</text>
</comment>
<dbReference type="PANTHER" id="PTHR30465:SF0">
    <property type="entry name" value="OLIGOPEPTIDE TRANSPORT SYSTEM PERMEASE PROTEIN APPB"/>
    <property type="match status" value="1"/>
</dbReference>
<keyword evidence="5 7" id="KW-1133">Transmembrane helix</keyword>
<dbReference type="Pfam" id="PF00528">
    <property type="entry name" value="BPD_transp_1"/>
    <property type="match status" value="1"/>
</dbReference>
<protein>
    <submittedName>
        <fullName evidence="9">ABC transporter permease</fullName>
    </submittedName>
</protein>
<keyword evidence="6 7" id="KW-0472">Membrane</keyword>
<dbReference type="SUPFAM" id="SSF161098">
    <property type="entry name" value="MetI-like"/>
    <property type="match status" value="1"/>
</dbReference>
<evidence type="ECO:0000256" key="7">
    <source>
        <dbReference type="RuleBase" id="RU363032"/>
    </source>
</evidence>
<dbReference type="PROSITE" id="PS50928">
    <property type="entry name" value="ABC_TM1"/>
    <property type="match status" value="1"/>
</dbReference>
<comment type="subcellular location">
    <subcellularLocation>
        <location evidence="1 7">Cell membrane</location>
        <topology evidence="1 7">Multi-pass membrane protein</topology>
    </subcellularLocation>
</comment>
<feature type="transmembrane region" description="Helical" evidence="7">
    <location>
        <begin position="12"/>
        <end position="33"/>
    </location>
</feature>
<evidence type="ECO:0000256" key="4">
    <source>
        <dbReference type="ARBA" id="ARBA00022692"/>
    </source>
</evidence>
<evidence type="ECO:0000256" key="5">
    <source>
        <dbReference type="ARBA" id="ARBA00022989"/>
    </source>
</evidence>
<evidence type="ECO:0000256" key="1">
    <source>
        <dbReference type="ARBA" id="ARBA00004651"/>
    </source>
</evidence>
<dbReference type="Pfam" id="PF19300">
    <property type="entry name" value="BPD_transp_1_N"/>
    <property type="match status" value="1"/>
</dbReference>
<dbReference type="Gene3D" id="1.10.3720.10">
    <property type="entry name" value="MetI-like"/>
    <property type="match status" value="1"/>
</dbReference>
<name>A0A6P2BNV5_9ACTN</name>
<feature type="transmembrane region" description="Helical" evidence="7">
    <location>
        <begin position="121"/>
        <end position="144"/>
    </location>
</feature>
<dbReference type="GO" id="GO:0055085">
    <property type="term" value="P:transmembrane transport"/>
    <property type="evidence" value="ECO:0007669"/>
    <property type="project" value="InterPro"/>
</dbReference>
<dbReference type="Proteomes" id="UP000460272">
    <property type="component" value="Unassembled WGS sequence"/>
</dbReference>
<feature type="transmembrane region" description="Helical" evidence="7">
    <location>
        <begin position="156"/>
        <end position="177"/>
    </location>
</feature>
<keyword evidence="10" id="KW-1185">Reference proteome</keyword>
<organism evidence="9 10">
    <name type="scientific">Trebonia kvetii</name>
    <dbReference type="NCBI Taxonomy" id="2480626"/>
    <lineage>
        <taxon>Bacteria</taxon>
        <taxon>Bacillati</taxon>
        <taxon>Actinomycetota</taxon>
        <taxon>Actinomycetes</taxon>
        <taxon>Streptosporangiales</taxon>
        <taxon>Treboniaceae</taxon>
        <taxon>Trebonia</taxon>
    </lineage>
</organism>
<feature type="transmembrane region" description="Helical" evidence="7">
    <location>
        <begin position="261"/>
        <end position="283"/>
    </location>
</feature>
<feature type="transmembrane region" description="Helical" evidence="7">
    <location>
        <begin position="204"/>
        <end position="221"/>
    </location>
</feature>
<dbReference type="RefSeq" id="WP_145860281.1">
    <property type="nucleotide sequence ID" value="NZ_RPFW01000008.1"/>
</dbReference>
<evidence type="ECO:0000256" key="3">
    <source>
        <dbReference type="ARBA" id="ARBA00022475"/>
    </source>
</evidence>
<proteinExistence type="inferred from homology"/>
<evidence type="ECO:0000256" key="6">
    <source>
        <dbReference type="ARBA" id="ARBA00023136"/>
    </source>
</evidence>
<dbReference type="PANTHER" id="PTHR30465">
    <property type="entry name" value="INNER MEMBRANE ABC TRANSPORTER"/>
    <property type="match status" value="1"/>
</dbReference>
<dbReference type="InterPro" id="IPR000515">
    <property type="entry name" value="MetI-like"/>
</dbReference>
<feature type="domain" description="ABC transmembrane type-1" evidence="8">
    <location>
        <begin position="117"/>
        <end position="326"/>
    </location>
</feature>
<dbReference type="EMBL" id="RPFW01000008">
    <property type="protein sequence ID" value="TVZ00662.1"/>
    <property type="molecule type" value="Genomic_DNA"/>
</dbReference>
<dbReference type="InterPro" id="IPR035906">
    <property type="entry name" value="MetI-like_sf"/>
</dbReference>
<keyword evidence="3" id="KW-1003">Cell membrane</keyword>
<evidence type="ECO:0000256" key="2">
    <source>
        <dbReference type="ARBA" id="ARBA00022448"/>
    </source>
</evidence>
<comment type="similarity">
    <text evidence="7">Belongs to the binding-protein-dependent transport system permease family.</text>
</comment>
<dbReference type="AlphaFoldDB" id="A0A6P2BNV5"/>
<evidence type="ECO:0000259" key="8">
    <source>
        <dbReference type="PROSITE" id="PS50928"/>
    </source>
</evidence>
<dbReference type="CDD" id="cd06261">
    <property type="entry name" value="TM_PBP2"/>
    <property type="match status" value="1"/>
</dbReference>
<reference evidence="9 10" key="1">
    <citation type="submission" date="2018-11" db="EMBL/GenBank/DDBJ databases">
        <title>Trebonia kvetii gen.nov., sp.nov., a novel acidophilic actinobacterium, and proposal of the new actinobacterial family Treboniaceae fam. nov.</title>
        <authorList>
            <person name="Rapoport D."/>
            <person name="Sagova-Mareckova M."/>
            <person name="Sedlacek I."/>
            <person name="Provaznik J."/>
            <person name="Kralova S."/>
            <person name="Pavlinic D."/>
            <person name="Benes V."/>
            <person name="Kopecky J."/>
        </authorList>
    </citation>
    <scope>NUCLEOTIDE SEQUENCE [LARGE SCALE GENOMIC DNA]</scope>
    <source>
        <strain evidence="9 10">15Tr583</strain>
    </source>
</reference>
<sequence length="336" mass="37065">MIRFIIRRSLGAVVVLIVVSFITFVIFQLAPFLSHTSPVYYYTGKITARPGSLQLKLLEHRFGFDLPWYQQYWHWLHGILFGQSLTDGTSNVYCNAPCFGYSFVQNTAVGSLIWQALPVSLSLAVGAGALWLFGGVLIGTLSGLRPGSIMDRIGMTLALGGVSLPIFFTGPVLLLVFEYQLKWLKNPAYASLTSNPPQWLESMILPWVALAFLFAALYARLTRASMLETMGEDFIRTARAKGLPWHTVVVRHGLRAALTPIVTIFGIDLGQLIGSTVITETVFNLRGLGWLSVTSIRQNDLPVIMGVTLIAAFALVLANLVVDILYAFVDPRVRLS</sequence>
<keyword evidence="2 7" id="KW-0813">Transport</keyword>
<gene>
    <name evidence="9" type="ORF">EAS64_35415</name>
</gene>
<dbReference type="GO" id="GO:0005886">
    <property type="term" value="C:plasma membrane"/>
    <property type="evidence" value="ECO:0007669"/>
    <property type="project" value="UniProtKB-SubCell"/>
</dbReference>
<feature type="transmembrane region" description="Helical" evidence="7">
    <location>
        <begin position="303"/>
        <end position="329"/>
    </location>
</feature>
<dbReference type="InterPro" id="IPR045621">
    <property type="entry name" value="BPD_transp_1_N"/>
</dbReference>